<proteinExistence type="predicted"/>
<name>A0A0B1S7S4_OESDE</name>
<accession>A0A0B1S7S4</accession>
<organism evidence="2 3">
    <name type="scientific">Oesophagostomum dentatum</name>
    <name type="common">Nodular worm</name>
    <dbReference type="NCBI Taxonomy" id="61180"/>
    <lineage>
        <taxon>Eukaryota</taxon>
        <taxon>Metazoa</taxon>
        <taxon>Ecdysozoa</taxon>
        <taxon>Nematoda</taxon>
        <taxon>Chromadorea</taxon>
        <taxon>Rhabditida</taxon>
        <taxon>Rhabditina</taxon>
        <taxon>Rhabditomorpha</taxon>
        <taxon>Strongyloidea</taxon>
        <taxon>Strongylidae</taxon>
        <taxon>Oesophagostomum</taxon>
    </lineage>
</organism>
<sequence length="170" mass="18948">MPSPPGFIAAQIRNSPPVSLILAMRCLCTATLFLAITWASVSCYDFDLRSILSGLQPSPLGDVEAWPWKFDCDRKCYATISGGFSEEADLTRPYKLKKICELEVLDYEDATQRGFCQELVSTIFDSPELLKSVENTMQSPAIDLLNKMTRKTVDVCASFCLSSILRPPKH</sequence>
<evidence type="ECO:0000256" key="1">
    <source>
        <dbReference type="SAM" id="Phobius"/>
    </source>
</evidence>
<evidence type="ECO:0000313" key="2">
    <source>
        <dbReference type="EMBL" id="KHJ79260.1"/>
    </source>
</evidence>
<reference evidence="2 3" key="1">
    <citation type="submission" date="2014-03" db="EMBL/GenBank/DDBJ databases">
        <title>Draft genome of the hookworm Oesophagostomum dentatum.</title>
        <authorList>
            <person name="Mitreva M."/>
        </authorList>
    </citation>
    <scope>NUCLEOTIDE SEQUENCE [LARGE SCALE GENOMIC DNA]</scope>
    <source>
        <strain evidence="2 3">OD-Hann</strain>
    </source>
</reference>
<dbReference type="AlphaFoldDB" id="A0A0B1S7S4"/>
<dbReference type="EMBL" id="KN605988">
    <property type="protein sequence ID" value="KHJ79260.1"/>
    <property type="molecule type" value="Genomic_DNA"/>
</dbReference>
<keyword evidence="1" id="KW-0812">Transmembrane</keyword>
<evidence type="ECO:0000313" key="3">
    <source>
        <dbReference type="Proteomes" id="UP000053660"/>
    </source>
</evidence>
<protein>
    <submittedName>
        <fullName evidence="2">Uncharacterized protein</fullName>
    </submittedName>
</protein>
<feature type="transmembrane region" description="Helical" evidence="1">
    <location>
        <begin position="20"/>
        <end position="41"/>
    </location>
</feature>
<keyword evidence="3" id="KW-1185">Reference proteome</keyword>
<gene>
    <name evidence="2" type="ORF">OESDEN_21097</name>
</gene>
<keyword evidence="1" id="KW-0472">Membrane</keyword>
<keyword evidence="1" id="KW-1133">Transmembrane helix</keyword>
<dbReference type="Proteomes" id="UP000053660">
    <property type="component" value="Unassembled WGS sequence"/>
</dbReference>